<evidence type="ECO:0000256" key="6">
    <source>
        <dbReference type="ARBA" id="ARBA00022989"/>
    </source>
</evidence>
<evidence type="ECO:0000256" key="3">
    <source>
        <dbReference type="ARBA" id="ARBA00022475"/>
    </source>
</evidence>
<keyword evidence="4" id="KW-0997">Cell inner membrane</keyword>
<comment type="similarity">
    <text evidence="2">Belongs to the ElaB/YgaM/YqjD family.</text>
</comment>
<accession>A0ABV6G7N2</accession>
<evidence type="ECO:0000256" key="5">
    <source>
        <dbReference type="ARBA" id="ARBA00022692"/>
    </source>
</evidence>
<evidence type="ECO:0000313" key="11">
    <source>
        <dbReference type="EMBL" id="MFC0269677.1"/>
    </source>
</evidence>
<evidence type="ECO:0000256" key="8">
    <source>
        <dbReference type="SAM" id="MobiDB-lite"/>
    </source>
</evidence>
<proteinExistence type="inferred from homology"/>
<dbReference type="InterPro" id="IPR043605">
    <property type="entry name" value="DUF883_C"/>
</dbReference>
<reference evidence="11 12" key="1">
    <citation type="submission" date="2024-09" db="EMBL/GenBank/DDBJ databases">
        <authorList>
            <person name="Sun Q."/>
            <person name="Mori K."/>
        </authorList>
    </citation>
    <scope>NUCLEOTIDE SEQUENCE [LARGE SCALE GENOMIC DNA]</scope>
    <source>
        <strain evidence="11 12">CCM 7415</strain>
    </source>
</reference>
<gene>
    <name evidence="11" type="ORF">ACFFHW_17070</name>
</gene>
<dbReference type="RefSeq" id="WP_019952509.1">
    <property type="nucleotide sequence ID" value="NZ_JBHLVX010000065.1"/>
</dbReference>
<name>A0ABV6G7N2_9GAMM</name>
<feature type="domain" description="DUF883" evidence="10">
    <location>
        <begin position="82"/>
        <end position="110"/>
    </location>
</feature>
<dbReference type="Pfam" id="PF05957">
    <property type="entry name" value="DUF883"/>
    <property type="match status" value="1"/>
</dbReference>
<keyword evidence="7" id="KW-0472">Membrane</keyword>
<comment type="caution">
    <text evidence="11">The sequence shown here is derived from an EMBL/GenBank/DDBJ whole genome shotgun (WGS) entry which is preliminary data.</text>
</comment>
<evidence type="ECO:0000259" key="10">
    <source>
        <dbReference type="Pfam" id="PF19029"/>
    </source>
</evidence>
<keyword evidence="6" id="KW-1133">Transmembrane helix</keyword>
<protein>
    <submittedName>
        <fullName evidence="11">YqjD family protein</fullName>
    </submittedName>
</protein>
<feature type="compositionally biased region" description="Basic and acidic residues" evidence="8">
    <location>
        <begin position="11"/>
        <end position="20"/>
    </location>
</feature>
<organism evidence="11 12">
    <name type="scientific">Kushneria aurantia</name>
    <dbReference type="NCBI Taxonomy" id="504092"/>
    <lineage>
        <taxon>Bacteria</taxon>
        <taxon>Pseudomonadati</taxon>
        <taxon>Pseudomonadota</taxon>
        <taxon>Gammaproteobacteria</taxon>
        <taxon>Oceanospirillales</taxon>
        <taxon>Halomonadaceae</taxon>
        <taxon>Kushneria</taxon>
    </lineage>
</organism>
<evidence type="ECO:0000259" key="9">
    <source>
        <dbReference type="Pfam" id="PF05957"/>
    </source>
</evidence>
<dbReference type="Proteomes" id="UP001589814">
    <property type="component" value="Unassembled WGS sequence"/>
</dbReference>
<feature type="region of interest" description="Disordered" evidence="8">
    <location>
        <begin position="1"/>
        <end position="20"/>
    </location>
</feature>
<dbReference type="PANTHER" id="PTHR35893">
    <property type="entry name" value="INNER MEMBRANE PROTEIN-RELATED"/>
    <property type="match status" value="1"/>
</dbReference>
<evidence type="ECO:0000313" key="12">
    <source>
        <dbReference type="Proteomes" id="UP001589814"/>
    </source>
</evidence>
<evidence type="ECO:0000256" key="4">
    <source>
        <dbReference type="ARBA" id="ARBA00022519"/>
    </source>
</evidence>
<keyword evidence="12" id="KW-1185">Reference proteome</keyword>
<dbReference type="InterPro" id="IPR010279">
    <property type="entry name" value="YqjD/ElaB"/>
</dbReference>
<keyword evidence="3" id="KW-1003">Cell membrane</keyword>
<dbReference type="InterPro" id="IPR043604">
    <property type="entry name" value="DUF883_N"/>
</dbReference>
<evidence type="ECO:0000256" key="2">
    <source>
        <dbReference type="ARBA" id="ARBA00010423"/>
    </source>
</evidence>
<keyword evidence="5" id="KW-0812">Transmembrane</keyword>
<evidence type="ECO:0000256" key="7">
    <source>
        <dbReference type="ARBA" id="ARBA00023136"/>
    </source>
</evidence>
<sequence>MAMDPVNAPKRSGEASKEQLRDDLRQLTHTIEELMQATADDSRENVANLRQRAEARLMETRQRLSEQSDRVRTQTQDSIECTESYIRGNPWKSVGYSAAAGVIVGLILGRG</sequence>
<dbReference type="EMBL" id="JBHLVX010000065">
    <property type="protein sequence ID" value="MFC0269677.1"/>
    <property type="molecule type" value="Genomic_DNA"/>
</dbReference>
<dbReference type="Pfam" id="PF19029">
    <property type="entry name" value="DUF883_C"/>
    <property type="match status" value="1"/>
</dbReference>
<dbReference type="PANTHER" id="PTHR35893:SF3">
    <property type="entry name" value="INNER MEMBRANE PROTEIN"/>
    <property type="match status" value="1"/>
</dbReference>
<comment type="subcellular location">
    <subcellularLocation>
        <location evidence="1">Cell inner membrane</location>
        <topology evidence="1">Single-pass membrane protein</topology>
    </subcellularLocation>
</comment>
<evidence type="ECO:0000256" key="1">
    <source>
        <dbReference type="ARBA" id="ARBA00004377"/>
    </source>
</evidence>
<feature type="domain" description="DUF883" evidence="9">
    <location>
        <begin position="18"/>
        <end position="69"/>
    </location>
</feature>